<evidence type="ECO:0000313" key="10">
    <source>
        <dbReference type="EMBL" id="SZX60468.1"/>
    </source>
</evidence>
<evidence type="ECO:0000256" key="5">
    <source>
        <dbReference type="ARBA" id="ARBA00023186"/>
    </source>
</evidence>
<dbReference type="AlphaFoldDB" id="A0A383V4D9"/>
<evidence type="ECO:0000259" key="9">
    <source>
        <dbReference type="Pfam" id="PF05698"/>
    </source>
</evidence>
<dbReference type="SUPFAM" id="SSF102735">
    <property type="entry name" value="Trigger factor ribosome-binding domain"/>
    <property type="match status" value="1"/>
</dbReference>
<dbReference type="SUPFAM" id="SSF109998">
    <property type="entry name" value="Triger factor/SurA peptide-binding domain-like"/>
    <property type="match status" value="1"/>
</dbReference>
<feature type="domain" description="Trigger factor ribosome-binding bacterial" evidence="8">
    <location>
        <begin position="56"/>
        <end position="191"/>
    </location>
</feature>
<evidence type="ECO:0000256" key="4">
    <source>
        <dbReference type="ARBA" id="ARBA00023110"/>
    </source>
</evidence>
<comment type="catalytic activity">
    <reaction evidence="1">
        <text>[protein]-peptidylproline (omega=180) = [protein]-peptidylproline (omega=0)</text>
        <dbReference type="Rhea" id="RHEA:16237"/>
        <dbReference type="Rhea" id="RHEA-COMP:10747"/>
        <dbReference type="Rhea" id="RHEA-COMP:10748"/>
        <dbReference type="ChEBI" id="CHEBI:83833"/>
        <dbReference type="ChEBI" id="CHEBI:83834"/>
        <dbReference type="EC" id="5.2.1.8"/>
    </reaction>
</comment>
<dbReference type="Proteomes" id="UP000256970">
    <property type="component" value="Unassembled WGS sequence"/>
</dbReference>
<dbReference type="InterPro" id="IPR027304">
    <property type="entry name" value="Trigger_fact/SurA_dom_sf"/>
</dbReference>
<evidence type="ECO:0000256" key="2">
    <source>
        <dbReference type="ARBA" id="ARBA00005464"/>
    </source>
</evidence>
<dbReference type="InterPro" id="IPR036611">
    <property type="entry name" value="Trigger_fac_ribosome-bd_sf"/>
</dbReference>
<keyword evidence="11" id="KW-1185">Reference proteome</keyword>
<dbReference type="InterPro" id="IPR046357">
    <property type="entry name" value="PPIase_dom_sf"/>
</dbReference>
<keyword evidence="6" id="KW-0413">Isomerase</keyword>
<accession>A0A383V4D9</accession>
<dbReference type="Pfam" id="PF05697">
    <property type="entry name" value="Trigger_N"/>
    <property type="match status" value="1"/>
</dbReference>
<dbReference type="GO" id="GO:0043335">
    <property type="term" value="P:protein unfolding"/>
    <property type="evidence" value="ECO:0007669"/>
    <property type="project" value="TreeGrafter"/>
</dbReference>
<dbReference type="EC" id="5.2.1.8" evidence="3"/>
<dbReference type="Gene3D" id="3.30.70.1050">
    <property type="entry name" value="Trigger factor ribosome-binding domain"/>
    <property type="match status" value="1"/>
</dbReference>
<dbReference type="Pfam" id="PF05698">
    <property type="entry name" value="Trigger_C"/>
    <property type="match status" value="1"/>
</dbReference>
<evidence type="ECO:0000256" key="6">
    <source>
        <dbReference type="ARBA" id="ARBA00023235"/>
    </source>
</evidence>
<dbReference type="InterPro" id="IPR037041">
    <property type="entry name" value="Trigger_fac_C_sf"/>
</dbReference>
<gene>
    <name evidence="10" type="ORF">BQ4739_LOCUS1011</name>
</gene>
<comment type="similarity">
    <text evidence="2">Belongs to the FKBP-type PPIase family. Tig subfamily.</text>
</comment>
<organism evidence="10 11">
    <name type="scientific">Tetradesmus obliquus</name>
    <name type="common">Green alga</name>
    <name type="synonym">Acutodesmus obliquus</name>
    <dbReference type="NCBI Taxonomy" id="3088"/>
    <lineage>
        <taxon>Eukaryota</taxon>
        <taxon>Viridiplantae</taxon>
        <taxon>Chlorophyta</taxon>
        <taxon>core chlorophytes</taxon>
        <taxon>Chlorophyceae</taxon>
        <taxon>CS clade</taxon>
        <taxon>Sphaeropleales</taxon>
        <taxon>Scenedesmaceae</taxon>
        <taxon>Tetradesmus</taxon>
    </lineage>
</organism>
<reference evidence="10 11" key="1">
    <citation type="submission" date="2016-10" db="EMBL/GenBank/DDBJ databases">
        <authorList>
            <person name="Cai Z."/>
        </authorList>
    </citation>
    <scope>NUCLEOTIDE SEQUENCE [LARGE SCALE GENOMIC DNA]</scope>
</reference>
<protein>
    <recommendedName>
        <fullName evidence="3">peptidylprolyl isomerase</fullName>
        <ecNumber evidence="3">5.2.1.8</ecNumber>
    </recommendedName>
</protein>
<dbReference type="GO" id="GO:0043022">
    <property type="term" value="F:ribosome binding"/>
    <property type="evidence" value="ECO:0007669"/>
    <property type="project" value="TreeGrafter"/>
</dbReference>
<dbReference type="Gene3D" id="3.10.50.40">
    <property type="match status" value="1"/>
</dbReference>
<feature type="region of interest" description="Disordered" evidence="7">
    <location>
        <begin position="1"/>
        <end position="20"/>
    </location>
</feature>
<sequence>MQARGANLAHSRCNGVSRPQAHVHAAPKQLLRVSGRQSRASTVLVQAAKREYEVVRELLPADKVSLTITVPGSICQEGFTETVKIMRRDVVGPLKGFRQDKIPLSEIISRVGGQAQFDAAVLETVLIRAMGDVMPVHAARMLPGSEQIATNMPQLMAAFDPAKPLTFQVTYSRLPEVQWSSPYQDIVITLQDSGNIESDQAAADGLIRQYLKQEGQKRVVADRGLARGDGAIINMRIAPKSNPAAPYPGLEKEKFFFDTDADMLDLTDHMLGMLPGEQRSWEFVFPQDWHVDLWRGQTAVADIKLEELFSYILPEFNDEFVAQHYPQFESAADLRQSLVSTTSLERMRDIEDRVKDAILTQVSACVASPIPEALLQAQGEKEFQAKLLDLVQRGVARMEDVERQLTQEGLDAFIESERTGLEERCRYVLAAEAIAEEQGIDVDIEGLEEEVERAKAHGKAEKVDFDPDVYRQETVEKLRYAAVMQWLQQNLKVEVLPWGGEGAAEQAAATQAAQPASV</sequence>
<dbReference type="GO" id="GO:0003755">
    <property type="term" value="F:peptidyl-prolyl cis-trans isomerase activity"/>
    <property type="evidence" value="ECO:0007669"/>
    <property type="project" value="UniProtKB-KW"/>
</dbReference>
<evidence type="ECO:0000256" key="7">
    <source>
        <dbReference type="SAM" id="MobiDB-lite"/>
    </source>
</evidence>
<keyword evidence="4" id="KW-0697">Rotamase</keyword>
<dbReference type="GO" id="GO:0044183">
    <property type="term" value="F:protein folding chaperone"/>
    <property type="evidence" value="ECO:0007669"/>
    <property type="project" value="TreeGrafter"/>
</dbReference>
<dbReference type="STRING" id="3088.A0A383V4D9"/>
<evidence type="ECO:0000313" key="11">
    <source>
        <dbReference type="Proteomes" id="UP000256970"/>
    </source>
</evidence>
<feature type="domain" description="Trigger factor C-terminal" evidence="9">
    <location>
        <begin position="332"/>
        <end position="456"/>
    </location>
</feature>
<dbReference type="Gene3D" id="1.10.3120.10">
    <property type="entry name" value="Trigger factor, C-terminal domain"/>
    <property type="match status" value="1"/>
</dbReference>
<dbReference type="InterPro" id="IPR005215">
    <property type="entry name" value="Trig_fac"/>
</dbReference>
<dbReference type="InterPro" id="IPR008881">
    <property type="entry name" value="Trigger_fac_ribosome-bd_bac"/>
</dbReference>
<evidence type="ECO:0000256" key="1">
    <source>
        <dbReference type="ARBA" id="ARBA00000971"/>
    </source>
</evidence>
<dbReference type="PANTHER" id="PTHR30560:SF3">
    <property type="entry name" value="TRIGGER FACTOR-LIKE PROTEIN TIG, CHLOROPLASTIC"/>
    <property type="match status" value="1"/>
</dbReference>
<dbReference type="EMBL" id="FNXT01000067">
    <property type="protein sequence ID" value="SZX60468.1"/>
    <property type="molecule type" value="Genomic_DNA"/>
</dbReference>
<name>A0A383V4D9_TETOB</name>
<dbReference type="GO" id="GO:0015031">
    <property type="term" value="P:protein transport"/>
    <property type="evidence" value="ECO:0007669"/>
    <property type="project" value="InterPro"/>
</dbReference>
<evidence type="ECO:0000259" key="8">
    <source>
        <dbReference type="Pfam" id="PF05697"/>
    </source>
</evidence>
<dbReference type="GO" id="GO:0051083">
    <property type="term" value="P:'de novo' cotranslational protein folding"/>
    <property type="evidence" value="ECO:0007669"/>
    <property type="project" value="TreeGrafter"/>
</dbReference>
<dbReference type="PANTHER" id="PTHR30560">
    <property type="entry name" value="TRIGGER FACTOR CHAPERONE AND PEPTIDYL-PROLYL CIS/TRANS ISOMERASE"/>
    <property type="match status" value="1"/>
</dbReference>
<keyword evidence="5" id="KW-0143">Chaperone</keyword>
<dbReference type="InterPro" id="IPR008880">
    <property type="entry name" value="Trigger_fac_C"/>
</dbReference>
<evidence type="ECO:0000256" key="3">
    <source>
        <dbReference type="ARBA" id="ARBA00013194"/>
    </source>
</evidence>
<proteinExistence type="inferred from homology"/>